<evidence type="ECO:0000313" key="3">
    <source>
        <dbReference type="Proteomes" id="UP000318594"/>
    </source>
</evidence>
<evidence type="ECO:0000256" key="1">
    <source>
        <dbReference type="SAM" id="MobiDB-lite"/>
    </source>
</evidence>
<name>A0ABM7GZF2_CUTAC</name>
<dbReference type="Proteomes" id="UP000318594">
    <property type="component" value="Chromosome"/>
</dbReference>
<dbReference type="EMBL" id="AP019723">
    <property type="protein sequence ID" value="BBK84654.1"/>
    <property type="molecule type" value="Genomic_DNA"/>
</dbReference>
<accession>A0ABM7GZF2</accession>
<gene>
    <name evidence="2" type="ORF">CacPP4_12690</name>
</gene>
<evidence type="ECO:0000313" key="2">
    <source>
        <dbReference type="EMBL" id="BBK84654.1"/>
    </source>
</evidence>
<proteinExistence type="predicted"/>
<reference evidence="2 3" key="1">
    <citation type="submission" date="2019-06" db="EMBL/GenBank/DDBJ databases">
        <title>Complete genome sequence of Cutibacterium acnes subsp. acnes NBRC 107605.</title>
        <authorList>
            <person name="Miura T."/>
            <person name="Furukawa M."/>
            <person name="Shimamura M."/>
            <person name="Ohyama Y."/>
            <person name="Yamazoe A."/>
            <person name="Kawasaki H."/>
        </authorList>
    </citation>
    <scope>NUCLEOTIDE SEQUENCE [LARGE SCALE GENOMIC DNA]</scope>
    <source>
        <strain evidence="2 3">NBRC 107605</strain>
    </source>
</reference>
<sequence length="114" mass="12039">MLASGAAIADRAKHGPMMASPCDDRRDPRAMTLLGHIAASEEGAGANNNDMNVKIGMPTDATKIAGVSGLRRSYPRCDVDATRCETPHQIVGTAMITDDRHSKIAGLGGYARFI</sequence>
<organism evidence="2 3">
    <name type="scientific">Cutibacterium acnes subsp. acnes</name>
    <dbReference type="NCBI Taxonomy" id="1734925"/>
    <lineage>
        <taxon>Bacteria</taxon>
        <taxon>Bacillati</taxon>
        <taxon>Actinomycetota</taxon>
        <taxon>Actinomycetes</taxon>
        <taxon>Propionibacteriales</taxon>
        <taxon>Propionibacteriaceae</taxon>
        <taxon>Cutibacterium</taxon>
    </lineage>
</organism>
<protein>
    <submittedName>
        <fullName evidence="2">Uncharacterized protein</fullName>
    </submittedName>
</protein>
<feature type="region of interest" description="Disordered" evidence="1">
    <location>
        <begin position="1"/>
        <end position="26"/>
    </location>
</feature>
<keyword evidence="3" id="KW-1185">Reference proteome</keyword>